<name>A0ABQ3YX26_9ACTN</name>
<keyword evidence="1" id="KW-0812">Transmembrane</keyword>
<feature type="transmembrane region" description="Helical" evidence="1">
    <location>
        <begin position="76"/>
        <end position="102"/>
    </location>
</feature>
<organism evidence="2 3">
    <name type="scientific">Paractinoplanes durhamensis</name>
    <dbReference type="NCBI Taxonomy" id="113563"/>
    <lineage>
        <taxon>Bacteria</taxon>
        <taxon>Bacillati</taxon>
        <taxon>Actinomycetota</taxon>
        <taxon>Actinomycetes</taxon>
        <taxon>Micromonosporales</taxon>
        <taxon>Micromonosporaceae</taxon>
        <taxon>Paractinoplanes</taxon>
    </lineage>
</organism>
<sequence length="239" mass="25436">MLIKGYAAIARRPQWFMVGSLVVAVLLGVGVAGRSVFWPVAAGLLLAVVVVLLVLSLPAVQAGKLPRFLLVRRGMFVAPVEISEVLAAAVLVVAGAGGVAYLRGHGPYGPHQNWQWLLAFVLLVGVTWRRALRSSGMAFRPDGVVVRSRHGKIFIPWQADPLGRSASQLNNEIALLCRWPGLARMDGNWRDGPVVTATADVSFLARVIHEYAGSAGHRAAIGTPAELSRLSAAVTSVVV</sequence>
<keyword evidence="1" id="KW-0472">Membrane</keyword>
<reference evidence="2 3" key="1">
    <citation type="submission" date="2021-01" db="EMBL/GenBank/DDBJ databases">
        <title>Whole genome shotgun sequence of Actinoplanes durhamensis NBRC 14914.</title>
        <authorList>
            <person name="Komaki H."/>
            <person name="Tamura T."/>
        </authorList>
    </citation>
    <scope>NUCLEOTIDE SEQUENCE [LARGE SCALE GENOMIC DNA]</scope>
    <source>
        <strain evidence="2 3">NBRC 14914</strain>
    </source>
</reference>
<keyword evidence="3" id="KW-1185">Reference proteome</keyword>
<keyword evidence="1" id="KW-1133">Transmembrane helix</keyword>
<evidence type="ECO:0000256" key="1">
    <source>
        <dbReference type="SAM" id="Phobius"/>
    </source>
</evidence>
<dbReference type="EMBL" id="BOML01000027">
    <property type="protein sequence ID" value="GIE01874.1"/>
    <property type="molecule type" value="Genomic_DNA"/>
</dbReference>
<evidence type="ECO:0000313" key="3">
    <source>
        <dbReference type="Proteomes" id="UP000637628"/>
    </source>
</evidence>
<feature type="transmembrane region" description="Helical" evidence="1">
    <location>
        <begin position="12"/>
        <end position="30"/>
    </location>
</feature>
<feature type="transmembrane region" description="Helical" evidence="1">
    <location>
        <begin position="36"/>
        <end position="55"/>
    </location>
</feature>
<proteinExistence type="predicted"/>
<protein>
    <recommendedName>
        <fullName evidence="4">PH domain-containing protein</fullName>
    </recommendedName>
</protein>
<evidence type="ECO:0000313" key="2">
    <source>
        <dbReference type="EMBL" id="GIE01874.1"/>
    </source>
</evidence>
<gene>
    <name evidence="2" type="ORF">Adu01nite_32240</name>
</gene>
<dbReference type="Proteomes" id="UP000637628">
    <property type="component" value="Unassembled WGS sequence"/>
</dbReference>
<accession>A0ABQ3YX26</accession>
<comment type="caution">
    <text evidence="2">The sequence shown here is derived from an EMBL/GenBank/DDBJ whole genome shotgun (WGS) entry which is preliminary data.</text>
</comment>
<feature type="transmembrane region" description="Helical" evidence="1">
    <location>
        <begin position="114"/>
        <end position="132"/>
    </location>
</feature>
<evidence type="ECO:0008006" key="4">
    <source>
        <dbReference type="Google" id="ProtNLM"/>
    </source>
</evidence>
<dbReference type="RefSeq" id="WP_203727644.1">
    <property type="nucleotide sequence ID" value="NZ_BAAATX010000005.1"/>
</dbReference>